<protein>
    <submittedName>
        <fullName evidence="1">Uncharacterized protein</fullName>
    </submittedName>
</protein>
<dbReference type="Proteomes" id="UP001164768">
    <property type="component" value="Chromosome"/>
</dbReference>
<evidence type="ECO:0000313" key="2">
    <source>
        <dbReference type="Proteomes" id="UP001164768"/>
    </source>
</evidence>
<dbReference type="RefSeq" id="WP_267668633.1">
    <property type="nucleotide sequence ID" value="NZ_CP113117.1"/>
</dbReference>
<name>A0AB38X7N1_LEVBR</name>
<reference evidence="1" key="1">
    <citation type="submission" date="2022-11" db="EMBL/GenBank/DDBJ databases">
        <title>Whole genome sequence of Levilactobacillus brevis SMB091.</title>
        <authorList>
            <person name="Kim J.-M."/>
            <person name="Kim O.-C."/>
            <person name="Choi Y.H."/>
            <person name="Han N.S."/>
            <person name="Hurh B."/>
        </authorList>
    </citation>
    <scope>NUCLEOTIDE SEQUENCE</scope>
    <source>
        <strain evidence="1">SMB091</strain>
    </source>
</reference>
<evidence type="ECO:0000313" key="1">
    <source>
        <dbReference type="EMBL" id="WAD02612.1"/>
    </source>
</evidence>
<gene>
    <name evidence="1" type="ORF">ORR04_05395</name>
</gene>
<sequence length="71" mass="8502">MTRKSYSEREQLLELAWNSVDAYENYVCLRDLANSTILKLWPTLNREQVNRLRKKMAENYFDYHTSGNAKN</sequence>
<accession>A0AB38X7N1</accession>
<organism evidence="1 2">
    <name type="scientific">Levilactobacillus brevis</name>
    <name type="common">Lactobacillus brevis</name>
    <dbReference type="NCBI Taxonomy" id="1580"/>
    <lineage>
        <taxon>Bacteria</taxon>
        <taxon>Bacillati</taxon>
        <taxon>Bacillota</taxon>
        <taxon>Bacilli</taxon>
        <taxon>Lactobacillales</taxon>
        <taxon>Lactobacillaceae</taxon>
        <taxon>Levilactobacillus</taxon>
    </lineage>
</organism>
<dbReference type="EMBL" id="CP113117">
    <property type="protein sequence ID" value="WAD02612.1"/>
    <property type="molecule type" value="Genomic_DNA"/>
</dbReference>
<dbReference type="AlphaFoldDB" id="A0AB38X7N1"/>
<proteinExistence type="predicted"/>